<dbReference type="InterPro" id="IPR028150">
    <property type="entry name" value="Lustrin_cystein"/>
</dbReference>
<organism evidence="1 2">
    <name type="scientific">Elaeophora elaphi</name>
    <dbReference type="NCBI Taxonomy" id="1147741"/>
    <lineage>
        <taxon>Eukaryota</taxon>
        <taxon>Metazoa</taxon>
        <taxon>Ecdysozoa</taxon>
        <taxon>Nematoda</taxon>
        <taxon>Chromadorea</taxon>
        <taxon>Rhabditida</taxon>
        <taxon>Spirurina</taxon>
        <taxon>Spiruromorpha</taxon>
        <taxon>Filarioidea</taxon>
        <taxon>Onchocercidae</taxon>
        <taxon>Elaeophora</taxon>
    </lineage>
</organism>
<dbReference type="Proteomes" id="UP000050640">
    <property type="component" value="Unplaced"/>
</dbReference>
<accession>A0A0R3S1W0</accession>
<keyword evidence="1" id="KW-1185">Reference proteome</keyword>
<evidence type="ECO:0000313" key="2">
    <source>
        <dbReference type="WBParaSite" id="EEL_0000867001-mRNA-1"/>
    </source>
</evidence>
<proteinExistence type="predicted"/>
<dbReference type="STRING" id="1147741.A0A0R3S1W0"/>
<sequence length="175" mass="19673">MSPIFCFVPVFDIYGNFPGRRGRKDDLSICPHQCVPLSICILHQEQLFNDKKLLVCKVDPLKSGVTSCSIVISPMFYHYLGLLFVLSISAVPLPEELDYNGEIPNCRDGGKPLLAADIGIHTCDKNCPEGFRCEYKTTNVATRKGICCPNLKELEKIYNEDEELDKTVKKSNIKE</sequence>
<dbReference type="WBParaSite" id="EEL_0000867001-mRNA-1">
    <property type="protein sequence ID" value="EEL_0000867001-mRNA-1"/>
    <property type="gene ID" value="EEL_0000867001"/>
</dbReference>
<dbReference type="AlphaFoldDB" id="A0A0R3S1W0"/>
<dbReference type="SMART" id="SM00289">
    <property type="entry name" value="WR1"/>
    <property type="match status" value="1"/>
</dbReference>
<dbReference type="Pfam" id="PF14625">
    <property type="entry name" value="Lustrin_cystein"/>
    <property type="match status" value="1"/>
</dbReference>
<evidence type="ECO:0000313" key="1">
    <source>
        <dbReference type="Proteomes" id="UP000050640"/>
    </source>
</evidence>
<dbReference type="InterPro" id="IPR006150">
    <property type="entry name" value="Cys_repeat_1"/>
</dbReference>
<name>A0A0R3S1W0_9BILA</name>
<protein>
    <submittedName>
        <fullName evidence="2">CC domain-containing protein</fullName>
    </submittedName>
</protein>
<reference evidence="2" key="1">
    <citation type="submission" date="2017-02" db="UniProtKB">
        <authorList>
            <consortium name="WormBaseParasite"/>
        </authorList>
    </citation>
    <scope>IDENTIFICATION</scope>
</reference>